<organism evidence="1">
    <name type="scientific">Arundo donax</name>
    <name type="common">Giant reed</name>
    <name type="synonym">Donax arundinaceus</name>
    <dbReference type="NCBI Taxonomy" id="35708"/>
    <lineage>
        <taxon>Eukaryota</taxon>
        <taxon>Viridiplantae</taxon>
        <taxon>Streptophyta</taxon>
        <taxon>Embryophyta</taxon>
        <taxon>Tracheophyta</taxon>
        <taxon>Spermatophyta</taxon>
        <taxon>Magnoliopsida</taxon>
        <taxon>Liliopsida</taxon>
        <taxon>Poales</taxon>
        <taxon>Poaceae</taxon>
        <taxon>PACMAD clade</taxon>
        <taxon>Arundinoideae</taxon>
        <taxon>Arundineae</taxon>
        <taxon>Arundo</taxon>
    </lineage>
</organism>
<dbReference type="AlphaFoldDB" id="A0A0A8ZLE4"/>
<reference evidence="1" key="1">
    <citation type="submission" date="2014-09" db="EMBL/GenBank/DDBJ databases">
        <authorList>
            <person name="Magalhaes I.L.F."/>
            <person name="Oliveira U."/>
            <person name="Santos F.R."/>
            <person name="Vidigal T.H.D.A."/>
            <person name="Brescovit A.D."/>
            <person name="Santos A.J."/>
        </authorList>
    </citation>
    <scope>NUCLEOTIDE SEQUENCE</scope>
    <source>
        <tissue evidence="1">Shoot tissue taken approximately 20 cm above the soil surface</tissue>
    </source>
</reference>
<accession>A0A0A8ZLE4</accession>
<proteinExistence type="predicted"/>
<evidence type="ECO:0000313" key="1">
    <source>
        <dbReference type="EMBL" id="JAD35652.1"/>
    </source>
</evidence>
<dbReference type="EMBL" id="GBRH01262243">
    <property type="protein sequence ID" value="JAD35652.1"/>
    <property type="molecule type" value="Transcribed_RNA"/>
</dbReference>
<reference evidence="1" key="2">
    <citation type="journal article" date="2015" name="Data Brief">
        <title>Shoot transcriptome of the giant reed, Arundo donax.</title>
        <authorList>
            <person name="Barrero R.A."/>
            <person name="Guerrero F.D."/>
            <person name="Moolhuijzen P."/>
            <person name="Goolsby J.A."/>
            <person name="Tidwell J."/>
            <person name="Bellgard S.E."/>
            <person name="Bellgard M.I."/>
        </authorList>
    </citation>
    <scope>NUCLEOTIDE SEQUENCE</scope>
    <source>
        <tissue evidence="1">Shoot tissue taken approximately 20 cm above the soil surface</tissue>
    </source>
</reference>
<sequence length="29" mass="3488">MSRRNAKYHMKVPLSVEKQSLPWVLTHHN</sequence>
<name>A0A0A8ZLE4_ARUDO</name>
<protein>
    <submittedName>
        <fullName evidence="1">Uncharacterized protein</fullName>
    </submittedName>
</protein>